<sequence length="129" mass="15199">RRQSLVEFRRAVKLGDDQVSQSYQEVLDGEMSELFSNYKKHNDSKNLCDFGRTPITFISCMVICSLIAVVLDAVWLGGLKFIFMFPFWMCFVLLLVWLYTKYRGQYSEIGEYIDYFSDVVWNNVSYFTC</sequence>
<accession>A0A8S2FLL0</accession>
<evidence type="ECO:0000256" key="1">
    <source>
        <dbReference type="SAM" id="Phobius"/>
    </source>
</evidence>
<comment type="caution">
    <text evidence="2">The sequence shown here is derived from an EMBL/GenBank/DDBJ whole genome shotgun (WGS) entry which is preliminary data.</text>
</comment>
<feature type="transmembrane region" description="Helical" evidence="1">
    <location>
        <begin position="55"/>
        <end position="75"/>
    </location>
</feature>
<organism evidence="2 4">
    <name type="scientific">Didymodactylos carnosus</name>
    <dbReference type="NCBI Taxonomy" id="1234261"/>
    <lineage>
        <taxon>Eukaryota</taxon>
        <taxon>Metazoa</taxon>
        <taxon>Spiralia</taxon>
        <taxon>Gnathifera</taxon>
        <taxon>Rotifera</taxon>
        <taxon>Eurotatoria</taxon>
        <taxon>Bdelloidea</taxon>
        <taxon>Philodinida</taxon>
        <taxon>Philodinidae</taxon>
        <taxon>Didymodactylos</taxon>
    </lineage>
</organism>
<protein>
    <submittedName>
        <fullName evidence="2">Uncharacterized protein</fullName>
    </submittedName>
</protein>
<proteinExistence type="predicted"/>
<dbReference type="Gene3D" id="1.20.58.420">
    <property type="entry name" value="AHSP"/>
    <property type="match status" value="1"/>
</dbReference>
<name>A0A8S2FLL0_9BILA</name>
<dbReference type="Proteomes" id="UP000682733">
    <property type="component" value="Unassembled WGS sequence"/>
</dbReference>
<evidence type="ECO:0000313" key="3">
    <source>
        <dbReference type="EMBL" id="CAF4279865.1"/>
    </source>
</evidence>
<dbReference type="Proteomes" id="UP000677228">
    <property type="component" value="Unassembled WGS sequence"/>
</dbReference>
<dbReference type="EMBL" id="CAJNOK010033061">
    <property type="protein sequence ID" value="CAF1490627.1"/>
    <property type="molecule type" value="Genomic_DNA"/>
</dbReference>
<evidence type="ECO:0000313" key="4">
    <source>
        <dbReference type="Proteomes" id="UP000677228"/>
    </source>
</evidence>
<feature type="transmembrane region" description="Helical" evidence="1">
    <location>
        <begin position="81"/>
        <end position="99"/>
    </location>
</feature>
<gene>
    <name evidence="2" type="ORF">OVA965_LOCUS36480</name>
    <name evidence="3" type="ORF">TMI583_LOCUS37490</name>
</gene>
<reference evidence="2" key="1">
    <citation type="submission" date="2021-02" db="EMBL/GenBank/DDBJ databases">
        <authorList>
            <person name="Nowell W R."/>
        </authorList>
    </citation>
    <scope>NUCLEOTIDE SEQUENCE</scope>
</reference>
<evidence type="ECO:0000313" key="2">
    <source>
        <dbReference type="EMBL" id="CAF1490627.1"/>
    </source>
</evidence>
<keyword evidence="1" id="KW-1133">Transmembrane helix</keyword>
<feature type="non-terminal residue" evidence="2">
    <location>
        <position position="1"/>
    </location>
</feature>
<keyword evidence="1" id="KW-0472">Membrane</keyword>
<dbReference type="EMBL" id="CAJOBA010055020">
    <property type="protein sequence ID" value="CAF4279865.1"/>
    <property type="molecule type" value="Genomic_DNA"/>
</dbReference>
<keyword evidence="1" id="KW-0812">Transmembrane</keyword>
<dbReference type="AlphaFoldDB" id="A0A8S2FLL0"/>